<evidence type="ECO:0008006" key="5">
    <source>
        <dbReference type="Google" id="ProtNLM"/>
    </source>
</evidence>
<evidence type="ECO:0000256" key="1">
    <source>
        <dbReference type="SAM" id="MobiDB-lite"/>
    </source>
</evidence>
<proteinExistence type="predicted"/>
<dbReference type="EMBL" id="CP090891">
    <property type="protein sequence ID" value="ULU13262.1"/>
    <property type="molecule type" value="Genomic_DNA"/>
</dbReference>
<name>A0AAE9DY05_CAEBR</name>
<dbReference type="InterPro" id="IPR029033">
    <property type="entry name" value="His_PPase_superfam"/>
</dbReference>
<feature type="transmembrane region" description="Helical" evidence="2">
    <location>
        <begin position="6"/>
        <end position="24"/>
    </location>
</feature>
<feature type="compositionally biased region" description="Basic and acidic residues" evidence="1">
    <location>
        <begin position="40"/>
        <end position="55"/>
    </location>
</feature>
<evidence type="ECO:0000313" key="4">
    <source>
        <dbReference type="Proteomes" id="UP000827892"/>
    </source>
</evidence>
<feature type="region of interest" description="Disordered" evidence="1">
    <location>
        <begin position="28"/>
        <end position="57"/>
    </location>
</feature>
<organism evidence="3 4">
    <name type="scientific">Caenorhabditis briggsae</name>
    <dbReference type="NCBI Taxonomy" id="6238"/>
    <lineage>
        <taxon>Eukaryota</taxon>
        <taxon>Metazoa</taxon>
        <taxon>Ecdysozoa</taxon>
        <taxon>Nematoda</taxon>
        <taxon>Chromadorea</taxon>
        <taxon>Rhabditida</taxon>
        <taxon>Rhabditina</taxon>
        <taxon>Rhabditomorpha</taxon>
        <taxon>Rhabditoidea</taxon>
        <taxon>Rhabditidae</taxon>
        <taxon>Peloderinae</taxon>
        <taxon>Caenorhabditis</taxon>
    </lineage>
</organism>
<protein>
    <recommendedName>
        <fullName evidence="5">Phosphoglycerate mutase</fullName>
    </recommendedName>
</protein>
<evidence type="ECO:0000256" key="2">
    <source>
        <dbReference type="SAM" id="Phobius"/>
    </source>
</evidence>
<dbReference type="AlphaFoldDB" id="A0AAE9DY05"/>
<keyword evidence="2" id="KW-0472">Membrane</keyword>
<sequence length="192" mass="21581">MSHNTVALLYVIALLSVLVCMAMAEGKRKNGEPMSDQDLIDGKKSKEGQDDKNDTKSNGAEMYYTLGSMIVAAVVNMEYSTQIDESYKPVFEKLPEEVKGDLGCADRVVKTFKEVALKFPTGNIIIVSHGTPLANIHAFLEGHWKYVGQCTIGKVTDMYGQSFRLDYWSDKRHLSQTHDLREDERITPQMPE</sequence>
<dbReference type="GO" id="GO:0016791">
    <property type="term" value="F:phosphatase activity"/>
    <property type="evidence" value="ECO:0007669"/>
    <property type="project" value="UniProtKB-ARBA"/>
</dbReference>
<dbReference type="Gene3D" id="3.40.50.1240">
    <property type="entry name" value="Phosphoglycerate mutase-like"/>
    <property type="match status" value="1"/>
</dbReference>
<keyword evidence="2" id="KW-0812">Transmembrane</keyword>
<dbReference type="Proteomes" id="UP000827892">
    <property type="component" value="Chromosome I"/>
</dbReference>
<gene>
    <name evidence="3" type="ORF">L3Y34_016041</name>
</gene>
<reference evidence="3 4" key="1">
    <citation type="submission" date="2022-05" db="EMBL/GenBank/DDBJ databases">
        <title>Chromosome-level reference genomes for two strains of Caenorhabditis briggsae: an improved platform for comparative genomics.</title>
        <authorList>
            <person name="Stevens L."/>
            <person name="Andersen E.C."/>
        </authorList>
    </citation>
    <scope>NUCLEOTIDE SEQUENCE [LARGE SCALE GENOMIC DNA]</scope>
    <source>
        <strain evidence="3">QX1410_ONT</strain>
        <tissue evidence="3">Whole-organism</tissue>
    </source>
</reference>
<dbReference type="SUPFAM" id="SSF53254">
    <property type="entry name" value="Phosphoglycerate mutase-like"/>
    <property type="match status" value="1"/>
</dbReference>
<evidence type="ECO:0000313" key="3">
    <source>
        <dbReference type="EMBL" id="ULU13262.1"/>
    </source>
</evidence>
<accession>A0AAE9DY05</accession>
<keyword evidence="2" id="KW-1133">Transmembrane helix</keyword>